<evidence type="ECO:0000256" key="1">
    <source>
        <dbReference type="SAM" id="MobiDB-lite"/>
    </source>
</evidence>
<dbReference type="Proteomes" id="UP000006820">
    <property type="component" value="Chromosome"/>
</dbReference>
<reference evidence="2 3" key="1">
    <citation type="journal article" date="2004" name="Proc. Natl. Acad. Sci. U.S.A.">
        <title>The complete genomic sequence of Nocardia farcinica IFM 10152.</title>
        <authorList>
            <person name="Ishikawa J."/>
            <person name="Yamashita A."/>
            <person name="Mikami Y."/>
            <person name="Hoshino Y."/>
            <person name="Kurita H."/>
            <person name="Hotta K."/>
            <person name="Shiba T."/>
            <person name="Hattori M."/>
        </authorList>
    </citation>
    <scope>NUCLEOTIDE SEQUENCE [LARGE SCALE GENOMIC DNA]</scope>
    <source>
        <strain evidence="2 3">IFM 10152</strain>
    </source>
</reference>
<sequence>MRRCSGGVSVGRARTLNGSRRSKSTALSSIRSSRRRFATGRGGRLTVGMIGPSVRFIVGFRSVAERHIFLNVSPSSWFDLGSTIDV</sequence>
<dbReference type="KEGG" id="nfa:NFA_40210"/>
<dbReference type="EMBL" id="AP006618">
    <property type="protein sequence ID" value="BAD58869.1"/>
    <property type="molecule type" value="Genomic_DNA"/>
</dbReference>
<organism evidence="2 3">
    <name type="scientific">Nocardia farcinica (strain IFM 10152)</name>
    <dbReference type="NCBI Taxonomy" id="247156"/>
    <lineage>
        <taxon>Bacteria</taxon>
        <taxon>Bacillati</taxon>
        <taxon>Actinomycetota</taxon>
        <taxon>Actinomycetes</taxon>
        <taxon>Mycobacteriales</taxon>
        <taxon>Nocardiaceae</taxon>
        <taxon>Nocardia</taxon>
    </lineage>
</organism>
<dbReference type="HOGENOM" id="CLU_2494777_0_0_11"/>
<accession>Q5YSH2</accession>
<evidence type="ECO:0000313" key="3">
    <source>
        <dbReference type="Proteomes" id="UP000006820"/>
    </source>
</evidence>
<keyword evidence="3" id="KW-1185">Reference proteome</keyword>
<dbReference type="AlphaFoldDB" id="Q5YSH2"/>
<gene>
    <name evidence="2" type="ordered locus">NFA_40210</name>
</gene>
<evidence type="ECO:0000313" key="2">
    <source>
        <dbReference type="EMBL" id="BAD58869.1"/>
    </source>
</evidence>
<dbReference type="STRING" id="247156.NFA_40210"/>
<name>Q5YSH2_NOCFA</name>
<proteinExistence type="predicted"/>
<feature type="compositionally biased region" description="Polar residues" evidence="1">
    <location>
        <begin position="16"/>
        <end position="31"/>
    </location>
</feature>
<protein>
    <submittedName>
        <fullName evidence="2">Uncharacterized protein</fullName>
    </submittedName>
</protein>
<feature type="region of interest" description="Disordered" evidence="1">
    <location>
        <begin position="1"/>
        <end position="35"/>
    </location>
</feature>